<comment type="caution">
    <text evidence="2">The sequence shown here is derived from an EMBL/GenBank/DDBJ whole genome shotgun (WGS) entry which is preliminary data.</text>
</comment>
<reference evidence="2 3" key="1">
    <citation type="submission" date="2020-08" db="EMBL/GenBank/DDBJ databases">
        <title>Functional genomics of gut bacteria from endangered species of beetles.</title>
        <authorList>
            <person name="Carlos-Shanley C."/>
        </authorList>
    </citation>
    <scope>NUCLEOTIDE SEQUENCE [LARGE SCALE GENOMIC DNA]</scope>
    <source>
        <strain evidence="2 3">S00198</strain>
    </source>
</reference>
<dbReference type="GO" id="GO:0003677">
    <property type="term" value="F:DNA binding"/>
    <property type="evidence" value="ECO:0007669"/>
    <property type="project" value="InterPro"/>
</dbReference>
<dbReference type="PROSITE" id="PS50943">
    <property type="entry name" value="HTH_CROC1"/>
    <property type="match status" value="1"/>
</dbReference>
<dbReference type="Proteomes" id="UP000575083">
    <property type="component" value="Unassembled WGS sequence"/>
</dbReference>
<gene>
    <name evidence="2" type="ORF">HNP48_002901</name>
</gene>
<dbReference type="SUPFAM" id="SSF47413">
    <property type="entry name" value="lambda repressor-like DNA-binding domains"/>
    <property type="match status" value="1"/>
</dbReference>
<dbReference type="RefSeq" id="WP_184858007.1">
    <property type="nucleotide sequence ID" value="NZ_JACHLK010000005.1"/>
</dbReference>
<evidence type="ECO:0000313" key="2">
    <source>
        <dbReference type="EMBL" id="MBB6560227.1"/>
    </source>
</evidence>
<dbReference type="AlphaFoldDB" id="A0A7X0PET3"/>
<dbReference type="SMART" id="SM00530">
    <property type="entry name" value="HTH_XRE"/>
    <property type="match status" value="1"/>
</dbReference>
<evidence type="ECO:0000259" key="1">
    <source>
        <dbReference type="PROSITE" id="PS50943"/>
    </source>
</evidence>
<dbReference type="InterPro" id="IPR010982">
    <property type="entry name" value="Lambda_DNA-bd_dom_sf"/>
</dbReference>
<dbReference type="Pfam" id="PF13560">
    <property type="entry name" value="HTH_31"/>
    <property type="match status" value="1"/>
</dbReference>
<dbReference type="InterPro" id="IPR001387">
    <property type="entry name" value="Cro/C1-type_HTH"/>
</dbReference>
<evidence type="ECO:0000313" key="3">
    <source>
        <dbReference type="Proteomes" id="UP000575083"/>
    </source>
</evidence>
<protein>
    <submittedName>
        <fullName evidence="2">Transcriptional regulator with XRE-family HTH domain</fullName>
    </submittedName>
</protein>
<name>A0A7X0PET3_9BURK</name>
<proteinExistence type="predicted"/>
<dbReference type="CDD" id="cd00093">
    <property type="entry name" value="HTH_XRE"/>
    <property type="match status" value="1"/>
</dbReference>
<sequence length="303" mass="32899">MSATTAPAQGLQTFASLGELLRSCRQAMGLTQAAFGALLDMDERAYRRWEGRGASISEGGLHRLAEVLQLPLPVLAAANLGLPSRFHAGFWYAGESPLDAALFEPERMLRDTGAGQGLARNLASPQFENEVIAFQQRVFATGKYPAPALLREAAGRFPDLNWRLTDRFGHACGHAASYVIAPGDYQALRDTGWDERAITTAHLLPADHAESAPVVYVHSLFSNTPSVAAANLRQLLQALHARRATGWHGALLAGLTITHDLAGACRWLGLREVRSYPDDQARYATPDVPRLFEGRLADLPLPT</sequence>
<dbReference type="EMBL" id="JACHLK010000005">
    <property type="protein sequence ID" value="MBB6560227.1"/>
    <property type="molecule type" value="Genomic_DNA"/>
</dbReference>
<organism evidence="2 3">
    <name type="scientific">Acidovorax soli</name>
    <dbReference type="NCBI Taxonomy" id="592050"/>
    <lineage>
        <taxon>Bacteria</taxon>
        <taxon>Pseudomonadati</taxon>
        <taxon>Pseudomonadota</taxon>
        <taxon>Betaproteobacteria</taxon>
        <taxon>Burkholderiales</taxon>
        <taxon>Comamonadaceae</taxon>
        <taxon>Acidovorax</taxon>
    </lineage>
</organism>
<keyword evidence="3" id="KW-1185">Reference proteome</keyword>
<feature type="domain" description="HTH cro/C1-type" evidence="1">
    <location>
        <begin position="21"/>
        <end position="75"/>
    </location>
</feature>
<accession>A0A7X0PET3</accession>
<dbReference type="Gene3D" id="1.10.260.40">
    <property type="entry name" value="lambda repressor-like DNA-binding domains"/>
    <property type="match status" value="1"/>
</dbReference>